<feature type="domain" description="SAND" evidence="11">
    <location>
        <begin position="55"/>
        <end position="135"/>
    </location>
</feature>
<dbReference type="GO" id="GO:0000981">
    <property type="term" value="F:DNA-binding transcription factor activity, RNA polymerase II-specific"/>
    <property type="evidence" value="ECO:0007669"/>
    <property type="project" value="TreeGrafter"/>
</dbReference>
<evidence type="ECO:0000256" key="3">
    <source>
        <dbReference type="ARBA" id="ARBA00022771"/>
    </source>
</evidence>
<dbReference type="OMA" id="KDHQHSC"/>
<dbReference type="FunFam" id="3.10.390.10:FF:000004">
    <property type="entry name" value="Deformed epidermal autoregulatory factor 1"/>
    <property type="match status" value="1"/>
</dbReference>
<dbReference type="GeneTree" id="ENSGT00940000159701"/>
<dbReference type="Gene3D" id="6.10.140.2220">
    <property type="match status" value="1"/>
</dbReference>
<evidence type="ECO:0000256" key="2">
    <source>
        <dbReference type="ARBA" id="ARBA00022723"/>
    </source>
</evidence>
<dbReference type="PROSITE" id="PS50865">
    <property type="entry name" value="ZF_MYND_2"/>
    <property type="match status" value="1"/>
</dbReference>
<evidence type="ECO:0000259" key="11">
    <source>
        <dbReference type="PROSITE" id="PS50864"/>
    </source>
</evidence>
<dbReference type="Ensembl" id="ENSEBUT00000024840.1">
    <property type="protein sequence ID" value="ENSEBUP00000024264.1"/>
    <property type="gene ID" value="ENSEBUG00000014950.1"/>
</dbReference>
<evidence type="ECO:0000256" key="1">
    <source>
        <dbReference type="ARBA" id="ARBA00022553"/>
    </source>
</evidence>
<dbReference type="SUPFAM" id="SSF63763">
    <property type="entry name" value="SAND domain-like"/>
    <property type="match status" value="1"/>
</dbReference>
<keyword evidence="8" id="KW-0539">Nucleus</keyword>
<dbReference type="GO" id="GO:0008270">
    <property type="term" value="F:zinc ion binding"/>
    <property type="evidence" value="ECO:0007669"/>
    <property type="project" value="UniProtKB-KW"/>
</dbReference>
<sequence>MLAGRAALQLGDTLPTQKATLIVVHTDGTLMETAALKPPMQTLACSIAKESSKYQWDQSAYENELPVRCRNTSGILNKSRLGSGGRGKCVRHNEIWYTPNEFEAMAGRANSKDWKRSIRYGGRPLQCLIKDGILNPHAASCTCAACCDDMTLSGPIKLFVPYKRRKKDHELNCHSMFKKEETKSISLLPSTSNTAYTIGSAVTMMATGSLSFERDVAADAPTTPILTDTTSQGDVFNATAVLSPLPPLSAISPTPDKGLSPGSSLVELDSPHRGPTRVAPQQQQVEHQRGENHHQQSKHWIHLEDMVTSLISTAQQLKALLEVAKQASVGNTAMAGLSSCMELSSESQEQTCANCGRQAMNECTGCHKIHYCSTFCQQKDWKEHQQVCGNRIEESLIASPEDEHLTEVDINKEKA</sequence>
<evidence type="ECO:0000259" key="12">
    <source>
        <dbReference type="PROSITE" id="PS50865"/>
    </source>
</evidence>
<evidence type="ECO:0000256" key="5">
    <source>
        <dbReference type="ARBA" id="ARBA00023015"/>
    </source>
</evidence>
<keyword evidence="2" id="KW-0479">Metal-binding</keyword>
<keyword evidence="4" id="KW-0862">Zinc</keyword>
<evidence type="ECO:0000256" key="4">
    <source>
        <dbReference type="ARBA" id="ARBA00022833"/>
    </source>
</evidence>
<dbReference type="PANTHER" id="PTHR10237:SF1">
    <property type="entry name" value="DEFORMED EPIDERMAL AUTOREGULATORY FACTOR 1 HOMOLOG"/>
    <property type="match status" value="1"/>
</dbReference>
<dbReference type="Proteomes" id="UP000694388">
    <property type="component" value="Unplaced"/>
</dbReference>
<dbReference type="Pfam" id="PF01753">
    <property type="entry name" value="zf-MYND"/>
    <property type="match status" value="1"/>
</dbReference>
<feature type="compositionally biased region" description="Low complexity" evidence="10">
    <location>
        <begin position="246"/>
        <end position="255"/>
    </location>
</feature>
<dbReference type="AlphaFoldDB" id="A0A8C4R4J7"/>
<keyword evidence="6" id="KW-0238">DNA-binding</keyword>
<proteinExistence type="predicted"/>
<feature type="region of interest" description="Disordered" evidence="10">
    <location>
        <begin position="246"/>
        <end position="298"/>
    </location>
</feature>
<keyword evidence="3 9" id="KW-0863">Zinc-finger</keyword>
<evidence type="ECO:0000256" key="7">
    <source>
        <dbReference type="ARBA" id="ARBA00023163"/>
    </source>
</evidence>
<dbReference type="GO" id="GO:0005634">
    <property type="term" value="C:nucleus"/>
    <property type="evidence" value="ECO:0007669"/>
    <property type="project" value="TreeGrafter"/>
</dbReference>
<dbReference type="Pfam" id="PF01342">
    <property type="entry name" value="SAND"/>
    <property type="match status" value="1"/>
</dbReference>
<dbReference type="PANTHER" id="PTHR10237">
    <property type="entry name" value="DEFORMED EPIDERMAL AUTOREGULATORY FACTOR 1 HOMOLOG SUPPRESSIN"/>
    <property type="match status" value="1"/>
</dbReference>
<evidence type="ECO:0000256" key="8">
    <source>
        <dbReference type="ARBA" id="ARBA00023242"/>
    </source>
</evidence>
<protein>
    <submittedName>
        <fullName evidence="13">DEAF1 transcription factor</fullName>
    </submittedName>
</protein>
<keyword evidence="1" id="KW-0597">Phosphoprotein</keyword>
<evidence type="ECO:0000313" key="14">
    <source>
        <dbReference type="Proteomes" id="UP000694388"/>
    </source>
</evidence>
<evidence type="ECO:0000313" key="13">
    <source>
        <dbReference type="Ensembl" id="ENSEBUP00000024264.1"/>
    </source>
</evidence>
<dbReference type="SUPFAM" id="SSF144232">
    <property type="entry name" value="HIT/MYND zinc finger-like"/>
    <property type="match status" value="1"/>
</dbReference>
<keyword evidence="14" id="KW-1185">Reference proteome</keyword>
<dbReference type="PROSITE" id="PS01360">
    <property type="entry name" value="ZF_MYND_1"/>
    <property type="match status" value="1"/>
</dbReference>
<dbReference type="GO" id="GO:0003677">
    <property type="term" value="F:DNA binding"/>
    <property type="evidence" value="ECO:0007669"/>
    <property type="project" value="UniProtKB-KW"/>
</dbReference>
<evidence type="ECO:0000256" key="10">
    <source>
        <dbReference type="SAM" id="MobiDB-lite"/>
    </source>
</evidence>
<evidence type="ECO:0000256" key="6">
    <source>
        <dbReference type="ARBA" id="ARBA00023125"/>
    </source>
</evidence>
<organism evidence="13 14">
    <name type="scientific">Eptatretus burgeri</name>
    <name type="common">Inshore hagfish</name>
    <dbReference type="NCBI Taxonomy" id="7764"/>
    <lineage>
        <taxon>Eukaryota</taxon>
        <taxon>Metazoa</taxon>
        <taxon>Chordata</taxon>
        <taxon>Craniata</taxon>
        <taxon>Vertebrata</taxon>
        <taxon>Cyclostomata</taxon>
        <taxon>Myxini</taxon>
        <taxon>Myxiniformes</taxon>
        <taxon>Myxinidae</taxon>
        <taxon>Eptatretinae</taxon>
        <taxon>Eptatretus</taxon>
    </lineage>
</organism>
<name>A0A8C4R4J7_EPTBU</name>
<dbReference type="InterPro" id="IPR010919">
    <property type="entry name" value="SAND-like_dom_sf"/>
</dbReference>
<dbReference type="InterPro" id="IPR002893">
    <property type="entry name" value="Znf_MYND"/>
</dbReference>
<dbReference type="InterPro" id="IPR000770">
    <property type="entry name" value="SAND_dom"/>
</dbReference>
<dbReference type="SMART" id="SM00258">
    <property type="entry name" value="SAND"/>
    <property type="match status" value="1"/>
</dbReference>
<keyword evidence="7" id="KW-0804">Transcription</keyword>
<feature type="domain" description="MYND-type" evidence="12">
    <location>
        <begin position="352"/>
        <end position="388"/>
    </location>
</feature>
<dbReference type="InterPro" id="IPR024119">
    <property type="entry name" value="TF_DEAF-1"/>
</dbReference>
<evidence type="ECO:0000256" key="9">
    <source>
        <dbReference type="PROSITE-ProRule" id="PRU00134"/>
    </source>
</evidence>
<dbReference type="PROSITE" id="PS50864">
    <property type="entry name" value="SAND"/>
    <property type="match status" value="1"/>
</dbReference>
<dbReference type="Gene3D" id="3.10.390.10">
    <property type="entry name" value="SAND domain-like"/>
    <property type="match status" value="1"/>
</dbReference>
<reference evidence="13" key="2">
    <citation type="submission" date="2025-09" db="UniProtKB">
        <authorList>
            <consortium name="Ensembl"/>
        </authorList>
    </citation>
    <scope>IDENTIFICATION</scope>
</reference>
<reference evidence="13" key="1">
    <citation type="submission" date="2025-08" db="UniProtKB">
        <authorList>
            <consortium name="Ensembl"/>
        </authorList>
    </citation>
    <scope>IDENTIFICATION</scope>
</reference>
<accession>A0A8C4R4J7</accession>
<keyword evidence="5" id="KW-0805">Transcription regulation</keyword>